<dbReference type="InterPro" id="IPR013766">
    <property type="entry name" value="Thioredoxin_domain"/>
</dbReference>
<name>A0ABU1LEU1_9FLAO</name>
<reference evidence="3 4" key="1">
    <citation type="submission" date="2023-07" db="EMBL/GenBank/DDBJ databases">
        <title>Sorghum-associated microbial communities from plants grown in Nebraska, USA.</title>
        <authorList>
            <person name="Schachtman D."/>
        </authorList>
    </citation>
    <scope>NUCLEOTIDE SEQUENCE [LARGE SCALE GENOMIC DNA]</scope>
    <source>
        <strain evidence="3 4">DS1709</strain>
    </source>
</reference>
<dbReference type="Gene3D" id="3.40.30.10">
    <property type="entry name" value="Glutaredoxin"/>
    <property type="match status" value="1"/>
</dbReference>
<keyword evidence="1" id="KW-0732">Signal</keyword>
<dbReference type="InterPro" id="IPR036249">
    <property type="entry name" value="Thioredoxin-like_sf"/>
</dbReference>
<dbReference type="RefSeq" id="WP_115982955.1">
    <property type="nucleotide sequence ID" value="NZ_JAVDQS010000004.1"/>
</dbReference>
<accession>A0ABU1LEU1</accession>
<feature type="signal peptide" evidence="1">
    <location>
        <begin position="1"/>
        <end position="18"/>
    </location>
</feature>
<gene>
    <name evidence="3" type="ORF">J2781_001999</name>
</gene>
<evidence type="ECO:0000256" key="1">
    <source>
        <dbReference type="SAM" id="SignalP"/>
    </source>
</evidence>
<dbReference type="Pfam" id="PF13098">
    <property type="entry name" value="Thioredoxin_2"/>
    <property type="match status" value="1"/>
</dbReference>
<dbReference type="PROSITE" id="PS51352">
    <property type="entry name" value="THIOREDOXIN_2"/>
    <property type="match status" value="1"/>
</dbReference>
<feature type="chain" id="PRO_5046353128" evidence="1">
    <location>
        <begin position="19"/>
        <end position="388"/>
    </location>
</feature>
<dbReference type="GO" id="GO:0016853">
    <property type="term" value="F:isomerase activity"/>
    <property type="evidence" value="ECO:0007669"/>
    <property type="project" value="UniProtKB-KW"/>
</dbReference>
<dbReference type="PANTHER" id="PTHR43601:SF3">
    <property type="entry name" value="THIOREDOXIN, MITOCHONDRIAL"/>
    <property type="match status" value="1"/>
</dbReference>
<evidence type="ECO:0000259" key="2">
    <source>
        <dbReference type="PROSITE" id="PS51352"/>
    </source>
</evidence>
<protein>
    <submittedName>
        <fullName evidence="3">Thiol-disulfide isomerase/thioredoxin</fullName>
    </submittedName>
</protein>
<dbReference type="EMBL" id="JAVDQS010000004">
    <property type="protein sequence ID" value="MDR6405075.1"/>
    <property type="molecule type" value="Genomic_DNA"/>
</dbReference>
<organism evidence="3 4">
    <name type="scientific">Chryseobacterium geocarposphaerae</name>
    <dbReference type="NCBI Taxonomy" id="1416776"/>
    <lineage>
        <taxon>Bacteria</taxon>
        <taxon>Pseudomonadati</taxon>
        <taxon>Bacteroidota</taxon>
        <taxon>Flavobacteriia</taxon>
        <taxon>Flavobacteriales</taxon>
        <taxon>Weeksellaceae</taxon>
        <taxon>Chryseobacterium group</taxon>
        <taxon>Chryseobacterium</taxon>
    </lineage>
</organism>
<feature type="domain" description="Thioredoxin" evidence="2">
    <location>
        <begin position="6"/>
        <end position="133"/>
    </location>
</feature>
<dbReference type="PANTHER" id="PTHR43601">
    <property type="entry name" value="THIOREDOXIN, MITOCHONDRIAL"/>
    <property type="match status" value="1"/>
</dbReference>
<dbReference type="Proteomes" id="UP001184853">
    <property type="component" value="Unassembled WGS sequence"/>
</dbReference>
<dbReference type="InterPro" id="IPR012336">
    <property type="entry name" value="Thioredoxin-like_fold"/>
</dbReference>
<evidence type="ECO:0000313" key="4">
    <source>
        <dbReference type="Proteomes" id="UP001184853"/>
    </source>
</evidence>
<comment type="caution">
    <text evidence="3">The sequence shown here is derived from an EMBL/GenBank/DDBJ whole genome shotgun (WGS) entry which is preliminary data.</text>
</comment>
<keyword evidence="3" id="KW-0413">Isomerase</keyword>
<keyword evidence="4" id="KW-1185">Reference proteome</keyword>
<dbReference type="SUPFAM" id="SSF52833">
    <property type="entry name" value="Thioredoxin-like"/>
    <property type="match status" value="1"/>
</dbReference>
<sequence>MKKIAMFSFLLMSIFTLCQGIKFDEGSFANILAKAKKENKLVFIDAYTSWCAPCKLMAKNIFPLQSVGDYYNSNFVNAKIDMEKGEGKTLAKRYAVTSFPTYLFINGDGEVVHRFGSSLSEAEFLQLGKDATDPPKQFSLIKKKFEKGEKDPVFLNTAIVAFLSTGNSDLAEKAMDQYFKQKSDISEDDVDLIASMIYQKPEGKYFDFFINKKDDILKVIKPESYNSYEKTFKTKRIVAKSYDKKTNKFSESVFLTEAEKYFGKEKAPQVLLQYKAGAALHDKNYSGYENLMLQILQDPASFSSAELNTAAWNFFEHVSNPSSLEKALAWARESVRKSEGYDNADTLANLYHKTGDKNNAKIWAEKAIELAKSSNRDYSETEKLLKSL</sequence>
<evidence type="ECO:0000313" key="3">
    <source>
        <dbReference type="EMBL" id="MDR6405075.1"/>
    </source>
</evidence>
<dbReference type="CDD" id="cd02947">
    <property type="entry name" value="TRX_family"/>
    <property type="match status" value="1"/>
</dbReference>
<proteinExistence type="predicted"/>